<evidence type="ECO:0000256" key="1">
    <source>
        <dbReference type="SAM" id="MobiDB-lite"/>
    </source>
</evidence>
<comment type="caution">
    <text evidence="2">The sequence shown here is derived from an EMBL/GenBank/DDBJ whole genome shotgun (WGS) entry which is preliminary data.</text>
</comment>
<dbReference type="SUPFAM" id="SSF140453">
    <property type="entry name" value="EsxAB dimer-like"/>
    <property type="match status" value="1"/>
</dbReference>
<dbReference type="InterPro" id="IPR036689">
    <property type="entry name" value="ESAT-6-like_sf"/>
</dbReference>
<dbReference type="AlphaFoldDB" id="A0A0F4ERC2"/>
<protein>
    <submittedName>
        <fullName evidence="2">ESAT-6 like protein EsxL1</fullName>
    </submittedName>
</protein>
<dbReference type="PATRIC" id="fig|480418.6.peg.2129"/>
<dbReference type="OrthoDB" id="4625013at2"/>
<dbReference type="Proteomes" id="UP000053699">
    <property type="component" value="Unassembled WGS sequence"/>
</dbReference>
<dbReference type="EMBL" id="JRPY01000043">
    <property type="protein sequence ID" value="KJX75339.1"/>
    <property type="molecule type" value="Genomic_DNA"/>
</dbReference>
<evidence type="ECO:0000313" key="3">
    <source>
        <dbReference type="Proteomes" id="UP000053699"/>
    </source>
</evidence>
<dbReference type="RefSeq" id="WP_045842873.1">
    <property type="nucleotide sequence ID" value="NZ_CP083405.1"/>
</dbReference>
<dbReference type="STRING" id="480418.GCA_000975265_00839"/>
<proteinExistence type="predicted"/>
<evidence type="ECO:0000313" key="2">
    <source>
        <dbReference type="EMBL" id="KJX75339.1"/>
    </source>
</evidence>
<dbReference type="Gene3D" id="1.10.287.1060">
    <property type="entry name" value="ESAT-6-like"/>
    <property type="match status" value="1"/>
</dbReference>
<organism evidence="2 3">
    <name type="scientific">Mycobacterium lepromatosis</name>
    <dbReference type="NCBI Taxonomy" id="480418"/>
    <lineage>
        <taxon>Bacteria</taxon>
        <taxon>Bacillati</taxon>
        <taxon>Actinomycetota</taxon>
        <taxon>Actinomycetes</taxon>
        <taxon>Mycobacteriales</taxon>
        <taxon>Mycobacteriaceae</taxon>
        <taxon>Mycobacterium</taxon>
    </lineage>
</organism>
<feature type="region of interest" description="Disordered" evidence="1">
    <location>
        <begin position="76"/>
        <end position="95"/>
    </location>
</feature>
<dbReference type="InterPro" id="IPR010310">
    <property type="entry name" value="T7SS_ESAT-6-like"/>
</dbReference>
<accession>A0A0F4ERC2</accession>
<reference evidence="2 3" key="1">
    <citation type="journal article" date="2015" name="Proc. Natl. Acad. Sci. U.S.A.">
        <title>Insight into the evolution and origin of leprosy bacilli from the genome sequence of Mycobacterium lepromatosis.</title>
        <authorList>
            <person name="Singh P."/>
            <person name="Benjak A."/>
            <person name="Schuenemann V.J."/>
            <person name="Herbig A."/>
            <person name="Avanzi C."/>
            <person name="Busso P."/>
            <person name="Nieselt K."/>
            <person name="Krause J."/>
            <person name="Vera-Cabrera L."/>
            <person name="Cole S.T."/>
        </authorList>
    </citation>
    <scope>NUCLEOTIDE SEQUENCE [LARGE SCALE GENOMIC DNA]</scope>
    <source>
        <strain evidence="2 3">Mx1-22A</strain>
    </source>
</reference>
<gene>
    <name evidence="2" type="primary">esxL1</name>
    <name evidence="2" type="ORF">MLPM_1056</name>
</gene>
<sequence length="95" mass="10227">MGNINYQFGEIDAHGATIRAQAVALEATHQAILATVRDAAEFWGGSGSVAHEMFIADLGRNFQMIYEQANAHGQKVQRASSSMADTDRSVGSVWS</sequence>
<dbReference type="Pfam" id="PF06013">
    <property type="entry name" value="WXG100"/>
    <property type="match status" value="1"/>
</dbReference>
<name>A0A0F4ERC2_9MYCO</name>
<keyword evidence="3" id="KW-1185">Reference proteome</keyword>